<dbReference type="GO" id="GO:0005794">
    <property type="term" value="C:Golgi apparatus"/>
    <property type="evidence" value="ECO:0007669"/>
    <property type="project" value="TreeGrafter"/>
</dbReference>
<dbReference type="GO" id="GO:0006487">
    <property type="term" value="P:protein N-linked glycosylation"/>
    <property type="evidence" value="ECO:0007669"/>
    <property type="project" value="TreeGrafter"/>
</dbReference>
<keyword evidence="3" id="KW-1133">Transmembrane helix</keyword>
<evidence type="ECO:0000256" key="3">
    <source>
        <dbReference type="SAM" id="Phobius"/>
    </source>
</evidence>
<name>A0A813WB33_9BILA</name>
<dbReference type="PANTHER" id="PTHR31121">
    <property type="entry name" value="ALPHA-1,2 MANNOSYLTRANSFERASE KTR1"/>
    <property type="match status" value="1"/>
</dbReference>
<gene>
    <name evidence="4" type="ORF">QVE165_LOCUS6693</name>
</gene>
<comment type="similarity">
    <text evidence="1">Belongs to the glycosyltransferase 15 family.</text>
</comment>
<organism evidence="4 5">
    <name type="scientific">Adineta steineri</name>
    <dbReference type="NCBI Taxonomy" id="433720"/>
    <lineage>
        <taxon>Eukaryota</taxon>
        <taxon>Metazoa</taxon>
        <taxon>Spiralia</taxon>
        <taxon>Gnathifera</taxon>
        <taxon>Rotifera</taxon>
        <taxon>Eurotatoria</taxon>
        <taxon>Bdelloidea</taxon>
        <taxon>Adinetida</taxon>
        <taxon>Adinetidae</taxon>
        <taxon>Adineta</taxon>
    </lineage>
</organism>
<dbReference type="PANTHER" id="PTHR31121:SF6">
    <property type="entry name" value="ALPHA-1,2 MANNOSYLTRANSFERASE KTR1"/>
    <property type="match status" value="1"/>
</dbReference>
<dbReference type="Proteomes" id="UP000663832">
    <property type="component" value="Unassembled WGS sequence"/>
</dbReference>
<dbReference type="OrthoDB" id="439943at2759"/>
<keyword evidence="5" id="KW-1185">Reference proteome</keyword>
<keyword evidence="3" id="KW-0472">Membrane</keyword>
<dbReference type="InterPro" id="IPR029044">
    <property type="entry name" value="Nucleotide-diphossugar_trans"/>
</dbReference>
<sequence>MASINRKTTKNILKLITIQVIVIIAVIYYIIFYHHKPLNISVSEYNKTLNLSKNHNLSIKWNNHPRGVIVTLIGSTNTSIIRVINMIHSVIQFHSVKENFHYPFLIFHDQGLTLSKRQYILSCTNYTNKKINILFILLDYQTNAQISPNSTQRPSIGYRLMCRFWSYDVFHHPAIRNQQYDYLMRMDDDSYFLDKTKLDLFEYIHKQKLDYVYRSLYTDTCNALFPIEKQFTNRTVARTDCIYNNFFLIRLNWFYQSEKIQRFLNELIRDDLMIREYIGDGCVHAAMIDIEKNTRIRKFMRIPYGHNYHIMLRNREGIYNHVNEFFSQMGMSCHQLTIINSYEKKFKKIQISLQK</sequence>
<dbReference type="GO" id="GO:0000032">
    <property type="term" value="P:cell wall mannoprotein biosynthetic process"/>
    <property type="evidence" value="ECO:0007669"/>
    <property type="project" value="TreeGrafter"/>
</dbReference>
<dbReference type="AlphaFoldDB" id="A0A813WB33"/>
<accession>A0A813WB33</accession>
<evidence type="ECO:0000256" key="2">
    <source>
        <dbReference type="ARBA" id="ARBA00022679"/>
    </source>
</evidence>
<comment type="caution">
    <text evidence="4">The sequence shown here is derived from an EMBL/GenBank/DDBJ whole genome shotgun (WGS) entry which is preliminary data.</text>
</comment>
<feature type="transmembrane region" description="Helical" evidence="3">
    <location>
        <begin position="12"/>
        <end position="31"/>
    </location>
</feature>
<dbReference type="InterPro" id="IPR002685">
    <property type="entry name" value="Glyco_trans_15"/>
</dbReference>
<dbReference type="EMBL" id="CAJNOM010000028">
    <property type="protein sequence ID" value="CAF0848233.1"/>
    <property type="molecule type" value="Genomic_DNA"/>
</dbReference>
<proteinExistence type="inferred from homology"/>
<keyword evidence="2" id="KW-0808">Transferase</keyword>
<protein>
    <submittedName>
        <fullName evidence="4">Uncharacterized protein</fullName>
    </submittedName>
</protein>
<dbReference type="GO" id="GO:0000026">
    <property type="term" value="F:alpha-1,2-mannosyltransferase activity"/>
    <property type="evidence" value="ECO:0007669"/>
    <property type="project" value="TreeGrafter"/>
</dbReference>
<evidence type="ECO:0000256" key="1">
    <source>
        <dbReference type="ARBA" id="ARBA00007677"/>
    </source>
</evidence>
<keyword evidence="3" id="KW-0812">Transmembrane</keyword>
<reference evidence="4" key="1">
    <citation type="submission" date="2021-02" db="EMBL/GenBank/DDBJ databases">
        <authorList>
            <person name="Nowell W R."/>
        </authorList>
    </citation>
    <scope>NUCLEOTIDE SEQUENCE</scope>
</reference>
<dbReference type="Gene3D" id="3.90.550.10">
    <property type="entry name" value="Spore Coat Polysaccharide Biosynthesis Protein SpsA, Chain A"/>
    <property type="match status" value="1"/>
</dbReference>
<dbReference type="GO" id="GO:0016020">
    <property type="term" value="C:membrane"/>
    <property type="evidence" value="ECO:0007669"/>
    <property type="project" value="InterPro"/>
</dbReference>
<evidence type="ECO:0000313" key="4">
    <source>
        <dbReference type="EMBL" id="CAF0848233.1"/>
    </source>
</evidence>
<dbReference type="SUPFAM" id="SSF53448">
    <property type="entry name" value="Nucleotide-diphospho-sugar transferases"/>
    <property type="match status" value="1"/>
</dbReference>
<evidence type="ECO:0000313" key="5">
    <source>
        <dbReference type="Proteomes" id="UP000663832"/>
    </source>
</evidence>